<comment type="caution">
    <text evidence="1">The sequence shown here is derived from an EMBL/GenBank/DDBJ whole genome shotgun (WGS) entry which is preliminary data.</text>
</comment>
<dbReference type="Proteomes" id="UP001061958">
    <property type="component" value="Unassembled WGS sequence"/>
</dbReference>
<evidence type="ECO:0000313" key="1">
    <source>
        <dbReference type="EMBL" id="GJQ09534.1"/>
    </source>
</evidence>
<evidence type="ECO:0000313" key="2">
    <source>
        <dbReference type="Proteomes" id="UP001061958"/>
    </source>
</evidence>
<reference evidence="1" key="2">
    <citation type="submission" date="2022-01" db="EMBL/GenBank/DDBJ databases">
        <authorList>
            <person name="Hirooka S."/>
            <person name="Miyagishima S.Y."/>
        </authorList>
    </citation>
    <scope>NUCLEOTIDE SEQUENCE</scope>
    <source>
        <strain evidence="1">NBRC 102759</strain>
    </source>
</reference>
<accession>A0A9C7UN52</accession>
<organism evidence="1 2">
    <name type="scientific">Galdieria partita</name>
    <dbReference type="NCBI Taxonomy" id="83374"/>
    <lineage>
        <taxon>Eukaryota</taxon>
        <taxon>Rhodophyta</taxon>
        <taxon>Bangiophyceae</taxon>
        <taxon>Galdieriales</taxon>
        <taxon>Galdieriaceae</taxon>
        <taxon>Galdieria</taxon>
    </lineage>
</organism>
<proteinExistence type="predicted"/>
<protein>
    <submittedName>
        <fullName evidence="1">Uncharacterized protein</fullName>
    </submittedName>
</protein>
<sequence>MPNHLCVVSCSPSCTAACEESLERIETAASGMKAEKRSSEVKKTDKKTCDALKRPEKIGEPKNQKEPKCCIVCVQVKEK</sequence>
<keyword evidence="2" id="KW-1185">Reference proteome</keyword>
<name>A0A9C7UN52_9RHOD</name>
<gene>
    <name evidence="1" type="ORF">GpartN1_g1325.t1</name>
</gene>
<reference evidence="1" key="1">
    <citation type="journal article" date="2022" name="Proc. Natl. Acad. Sci. U.S.A.">
        <title>Life cycle and functional genomics of the unicellular red alga Galdieria for elucidating algal and plant evolution and industrial use.</title>
        <authorList>
            <person name="Hirooka S."/>
            <person name="Itabashi T."/>
            <person name="Ichinose T.M."/>
            <person name="Onuma R."/>
            <person name="Fujiwara T."/>
            <person name="Yamashita S."/>
            <person name="Jong L.W."/>
            <person name="Tomita R."/>
            <person name="Iwane A.H."/>
            <person name="Miyagishima S.Y."/>
        </authorList>
    </citation>
    <scope>NUCLEOTIDE SEQUENCE</scope>
    <source>
        <strain evidence="1">NBRC 102759</strain>
    </source>
</reference>
<dbReference type="EMBL" id="BQMJ01000009">
    <property type="protein sequence ID" value="GJQ09534.1"/>
    <property type="molecule type" value="Genomic_DNA"/>
</dbReference>
<dbReference type="AlphaFoldDB" id="A0A9C7UN52"/>
<dbReference type="OrthoDB" id="10292678at2759"/>